<sequence length="189" mass="20811">MRLHALAACEEKVYAEDWKGHMAATTLAGKPCGVLPVLFYESGRLFIDDGGSIEESFKEMDVIGLNQEAKNIYAALPEMKLKRDAAPKALAEARKTYEFQDKHFNVQATRHPDDDVGQRAGVDPPEAPGHSPAVDDREFDEMLDNLSTRSAMTSTSTASIAHTPQRVESLIDVDPTVHPMLDDSLLLCE</sequence>
<evidence type="ECO:0000256" key="1">
    <source>
        <dbReference type="SAM" id="MobiDB-lite"/>
    </source>
</evidence>
<accession>A0AA36FUL1</accession>
<reference evidence="2" key="1">
    <citation type="submission" date="2023-06" db="EMBL/GenBank/DDBJ databases">
        <authorList>
            <person name="Delattre M."/>
        </authorList>
    </citation>
    <scope>NUCLEOTIDE SEQUENCE</scope>
    <source>
        <strain evidence="2">AF72</strain>
    </source>
</reference>
<keyword evidence="3" id="KW-1185">Reference proteome</keyword>
<evidence type="ECO:0000313" key="3">
    <source>
        <dbReference type="Proteomes" id="UP001177023"/>
    </source>
</evidence>
<name>A0AA36FUL1_9BILA</name>
<gene>
    <name evidence="2" type="ORF">MSPICULIGERA_LOCUS1736</name>
</gene>
<evidence type="ECO:0000313" key="2">
    <source>
        <dbReference type="EMBL" id="CAJ0561120.1"/>
    </source>
</evidence>
<feature type="compositionally biased region" description="Basic and acidic residues" evidence="1">
    <location>
        <begin position="106"/>
        <end position="117"/>
    </location>
</feature>
<proteinExistence type="predicted"/>
<feature type="non-terminal residue" evidence="2">
    <location>
        <position position="189"/>
    </location>
</feature>
<protein>
    <submittedName>
        <fullName evidence="2">Uncharacterized protein</fullName>
    </submittedName>
</protein>
<feature type="region of interest" description="Disordered" evidence="1">
    <location>
        <begin position="106"/>
        <end position="136"/>
    </location>
</feature>
<comment type="caution">
    <text evidence="2">The sequence shown here is derived from an EMBL/GenBank/DDBJ whole genome shotgun (WGS) entry which is preliminary data.</text>
</comment>
<organism evidence="2 3">
    <name type="scientific">Mesorhabditis spiculigera</name>
    <dbReference type="NCBI Taxonomy" id="96644"/>
    <lineage>
        <taxon>Eukaryota</taxon>
        <taxon>Metazoa</taxon>
        <taxon>Ecdysozoa</taxon>
        <taxon>Nematoda</taxon>
        <taxon>Chromadorea</taxon>
        <taxon>Rhabditida</taxon>
        <taxon>Rhabditina</taxon>
        <taxon>Rhabditomorpha</taxon>
        <taxon>Rhabditoidea</taxon>
        <taxon>Rhabditidae</taxon>
        <taxon>Mesorhabditinae</taxon>
        <taxon>Mesorhabditis</taxon>
    </lineage>
</organism>
<dbReference type="AlphaFoldDB" id="A0AA36FUL1"/>
<dbReference type="Proteomes" id="UP001177023">
    <property type="component" value="Unassembled WGS sequence"/>
</dbReference>
<dbReference type="EMBL" id="CATQJA010000530">
    <property type="protein sequence ID" value="CAJ0561120.1"/>
    <property type="molecule type" value="Genomic_DNA"/>
</dbReference>